<gene>
    <name evidence="7" type="ORF">HETIRDRAFT_422479</name>
</gene>
<dbReference type="OrthoDB" id="200660at2759"/>
<evidence type="ECO:0000256" key="3">
    <source>
        <dbReference type="ARBA" id="ARBA00022776"/>
    </source>
</evidence>
<dbReference type="GO" id="GO:0051301">
    <property type="term" value="P:cell division"/>
    <property type="evidence" value="ECO:0007669"/>
    <property type="project" value="UniProtKB-KW"/>
</dbReference>
<feature type="compositionally biased region" description="Basic residues" evidence="6">
    <location>
        <begin position="1217"/>
        <end position="1226"/>
    </location>
</feature>
<evidence type="ECO:0000256" key="5">
    <source>
        <dbReference type="ARBA" id="ARBA00023306"/>
    </source>
</evidence>
<dbReference type="KEGG" id="hir:HETIRDRAFT_422479"/>
<dbReference type="InterPro" id="IPR016024">
    <property type="entry name" value="ARM-type_fold"/>
</dbReference>
<evidence type="ECO:0000313" key="8">
    <source>
        <dbReference type="Proteomes" id="UP000030671"/>
    </source>
</evidence>
<keyword evidence="5" id="KW-0131">Cell cycle</keyword>
<dbReference type="GO" id="GO:0005634">
    <property type="term" value="C:nucleus"/>
    <property type="evidence" value="ECO:0007669"/>
    <property type="project" value="UniProtKB-SubCell"/>
</dbReference>
<keyword evidence="2" id="KW-0132">Cell division</keyword>
<dbReference type="FunCoup" id="W4JSJ9">
    <property type="interactions" value="541"/>
</dbReference>
<sequence>MVAQTRGAGHSSPGKLKFYDKLVGKGLSTDTLLKKLRALHTELADLDQEVVDINSLSNARKELVHTSILLHKDRGVKAYAACCLSDLLRLYAPDAPYTHDELRDIFQFFFRQLSAGLKGPDSPYYNEYFHLLESLSTVKSVVLVCDLPNADELMVEIFRALFGLVRLDLAKKIEIFIADIMVALIDECQTLPAEVLETIMAQFMDKITGMDNPAYRLAVQVCNATADKLQRHVCQYFTDIIVQHSREEEYDEIRTAHDLIKRLNRTSPTLLHNVVPQLEEELRVEDVQLRTLATQVLGEMLADKGGADLVRKYPTTWQVWLLRRNDKSAAVRLAMVEAAKGLIVNLAEQRQIVEESLATKLLDPDEKVRATVCKLYSQLDYETALHHVSKTQLQSIAGRVLDKKHSVRTEALNSMGKLYSLAYSEIENSEPAAVRQFSWIPERILHMSSTTIEVKAAIEQIFAEYILPFPSVSGQRNVEVDEAAWTDRVLTVMKFMDEKAITTLLGLTGIKILRPSVYERFVERCIENNGGIIDEDEDAVVKRLGETIRKIAGSLPDPQKASDDLHAFAKMNEGRLYKMLKTCMDTQTDLKTLVKTTNDFLRRIEQSSATILPTMSTLLRRSSLRFINQSSLPTLIKRLQKGDPAGDGHGTSQAQLSANNAEVVLVYISKHCPALYKPHVPELTKAIADEKNPRLVEVCLQALAAVVKWDEKLAPTDKRTTERVMRYALESNHRHAKFCARLLAKLKNSDEICADLVNTISDSLPEVDADKRVAHLAVLKEFALIAPDAFEQRSEDIMVFLVRKVLTSPSPADPDDMDDETEWIDDDSISSALRAKIMSLKVCRNRCMAHASSETALEIATPVLKMFVTLLEHNGALSPDNNDDPKVKARMRLQAAESLLHLSTVEKYARFLSANFVLLALNMQDSCYQVRLEFLQKLVALLNPRRLPAHFNVIPFMTVHDPEADVRNMAKAYVAYAFKNAPPALKIENFEMIFIRFFHLLAHHPDFAMTSEVLPDMAKYIDFYLELIASSDNISLLYHLAGKTKTVRDSQSHAYSENIYALSELAQHLIKVRAHLHSWPLQSYPGKIKLYSDILRPLPSADAVNQILKHVYLPEETLEWLKEQARSAKAEKAKVGRKPTGKRKATAPRANGHAKRPRVSNRKRYEEDDEEDDDEDEDESSPPESSADEGEGSVGEAKSNSSSEENNEEQVGEKRLGRGARTRAMAKIKQQISRKTAKKKA</sequence>
<dbReference type="Proteomes" id="UP000030671">
    <property type="component" value="Unassembled WGS sequence"/>
</dbReference>
<evidence type="ECO:0000256" key="6">
    <source>
        <dbReference type="SAM" id="MobiDB-lite"/>
    </source>
</evidence>
<dbReference type="PANTHER" id="PTHR12663">
    <property type="entry name" value="ANDROGEN INDUCED INHIBITOR OF PROLIFERATION AS3 / PDS5-RELATED"/>
    <property type="match status" value="1"/>
</dbReference>
<evidence type="ECO:0000256" key="1">
    <source>
        <dbReference type="ARBA" id="ARBA00004123"/>
    </source>
</evidence>
<dbReference type="SUPFAM" id="SSF48371">
    <property type="entry name" value="ARM repeat"/>
    <property type="match status" value="2"/>
</dbReference>
<dbReference type="GeneID" id="20673817"/>
<dbReference type="InParanoid" id="W4JSJ9"/>
<accession>W4JSJ9</accession>
<dbReference type="Gene3D" id="1.25.10.10">
    <property type="entry name" value="Leucine-rich Repeat Variant"/>
    <property type="match status" value="1"/>
</dbReference>
<dbReference type="GO" id="GO:0000785">
    <property type="term" value="C:chromatin"/>
    <property type="evidence" value="ECO:0007669"/>
    <property type="project" value="TreeGrafter"/>
</dbReference>
<dbReference type="InterPro" id="IPR039776">
    <property type="entry name" value="Pds5"/>
</dbReference>
<dbReference type="GO" id="GO:0007064">
    <property type="term" value="P:mitotic sister chromatid cohesion"/>
    <property type="evidence" value="ECO:0007669"/>
    <property type="project" value="InterPro"/>
</dbReference>
<evidence type="ECO:0000256" key="2">
    <source>
        <dbReference type="ARBA" id="ARBA00022618"/>
    </source>
</evidence>
<feature type="compositionally biased region" description="Basic residues" evidence="6">
    <location>
        <begin position="1135"/>
        <end position="1162"/>
    </location>
</feature>
<dbReference type="Pfam" id="PF20168">
    <property type="entry name" value="PDS5"/>
    <property type="match status" value="1"/>
</dbReference>
<dbReference type="PANTHER" id="PTHR12663:SF0">
    <property type="entry name" value="PRECOCIOUS DISSOCIATION OF SISTERS 5, ISOFORM A"/>
    <property type="match status" value="1"/>
</dbReference>
<keyword evidence="3" id="KW-0498">Mitosis</keyword>
<keyword evidence="4" id="KW-0539">Nucleus</keyword>
<dbReference type="HOGENOM" id="CLU_002562_1_0_1"/>
<dbReference type="CDD" id="cd19953">
    <property type="entry name" value="PDS5"/>
    <property type="match status" value="1"/>
</dbReference>
<protein>
    <submittedName>
        <fullName evidence="7">Uncharacterized protein</fullName>
    </submittedName>
</protein>
<dbReference type="AlphaFoldDB" id="W4JSJ9"/>
<name>W4JSJ9_HETIT</name>
<dbReference type="EMBL" id="KI925465">
    <property type="protein sequence ID" value="ETW75831.1"/>
    <property type="molecule type" value="Genomic_DNA"/>
</dbReference>
<evidence type="ECO:0000313" key="7">
    <source>
        <dbReference type="EMBL" id="ETW75831.1"/>
    </source>
</evidence>
<comment type="subcellular location">
    <subcellularLocation>
        <location evidence="1">Nucleus</location>
    </subcellularLocation>
</comment>
<evidence type="ECO:0000256" key="4">
    <source>
        <dbReference type="ARBA" id="ARBA00023242"/>
    </source>
</evidence>
<dbReference type="RefSeq" id="XP_009552080.1">
    <property type="nucleotide sequence ID" value="XM_009553785.1"/>
</dbReference>
<dbReference type="eggNOG" id="KOG1525">
    <property type="taxonomic scope" value="Eukaryota"/>
</dbReference>
<reference evidence="7 8" key="1">
    <citation type="journal article" date="2012" name="New Phytol.">
        <title>Insight into trade-off between wood decay and parasitism from the genome of a fungal forest pathogen.</title>
        <authorList>
            <person name="Olson A."/>
            <person name="Aerts A."/>
            <person name="Asiegbu F."/>
            <person name="Belbahri L."/>
            <person name="Bouzid O."/>
            <person name="Broberg A."/>
            <person name="Canback B."/>
            <person name="Coutinho P.M."/>
            <person name="Cullen D."/>
            <person name="Dalman K."/>
            <person name="Deflorio G."/>
            <person name="van Diepen L.T."/>
            <person name="Dunand C."/>
            <person name="Duplessis S."/>
            <person name="Durling M."/>
            <person name="Gonthier P."/>
            <person name="Grimwood J."/>
            <person name="Fossdal C.G."/>
            <person name="Hansson D."/>
            <person name="Henrissat B."/>
            <person name="Hietala A."/>
            <person name="Himmelstrand K."/>
            <person name="Hoffmeister D."/>
            <person name="Hogberg N."/>
            <person name="James T.Y."/>
            <person name="Karlsson M."/>
            <person name="Kohler A."/>
            <person name="Kues U."/>
            <person name="Lee Y.H."/>
            <person name="Lin Y.C."/>
            <person name="Lind M."/>
            <person name="Lindquist E."/>
            <person name="Lombard V."/>
            <person name="Lucas S."/>
            <person name="Lunden K."/>
            <person name="Morin E."/>
            <person name="Murat C."/>
            <person name="Park J."/>
            <person name="Raffaello T."/>
            <person name="Rouze P."/>
            <person name="Salamov A."/>
            <person name="Schmutz J."/>
            <person name="Solheim H."/>
            <person name="Stahlberg J."/>
            <person name="Velez H."/>
            <person name="de Vries R.P."/>
            <person name="Wiebenga A."/>
            <person name="Woodward S."/>
            <person name="Yakovlev I."/>
            <person name="Garbelotto M."/>
            <person name="Martin F."/>
            <person name="Grigoriev I.V."/>
            <person name="Stenlid J."/>
        </authorList>
    </citation>
    <scope>NUCLEOTIDE SEQUENCE [LARGE SCALE GENOMIC DNA]</scope>
    <source>
        <strain evidence="7 8">TC 32-1</strain>
    </source>
</reference>
<organism evidence="7 8">
    <name type="scientific">Heterobasidion irregulare (strain TC 32-1)</name>
    <dbReference type="NCBI Taxonomy" id="747525"/>
    <lineage>
        <taxon>Eukaryota</taxon>
        <taxon>Fungi</taxon>
        <taxon>Dikarya</taxon>
        <taxon>Basidiomycota</taxon>
        <taxon>Agaricomycotina</taxon>
        <taxon>Agaricomycetes</taxon>
        <taxon>Russulales</taxon>
        <taxon>Bondarzewiaceae</taxon>
        <taxon>Heterobasidion</taxon>
        <taxon>Heterobasidion annosum species complex</taxon>
    </lineage>
</organism>
<keyword evidence="8" id="KW-1185">Reference proteome</keyword>
<feature type="compositionally biased region" description="Acidic residues" evidence="6">
    <location>
        <begin position="1167"/>
        <end position="1191"/>
    </location>
</feature>
<proteinExistence type="predicted"/>
<dbReference type="GO" id="GO:0006281">
    <property type="term" value="P:DNA repair"/>
    <property type="evidence" value="ECO:0007669"/>
    <property type="project" value="TreeGrafter"/>
</dbReference>
<feature type="region of interest" description="Disordered" evidence="6">
    <location>
        <begin position="1129"/>
        <end position="1241"/>
    </location>
</feature>
<dbReference type="InterPro" id="IPR011989">
    <property type="entry name" value="ARM-like"/>
</dbReference>
<dbReference type="STRING" id="747525.W4JSJ9"/>